<comment type="caution">
    <text evidence="2">The sequence shown here is derived from an EMBL/GenBank/DDBJ whole genome shotgun (WGS) entry which is preliminary data.</text>
</comment>
<keyword evidence="3" id="KW-1185">Reference proteome</keyword>
<gene>
    <name evidence="2" type="ORF">GH815_01060</name>
</gene>
<evidence type="ECO:0000313" key="3">
    <source>
        <dbReference type="Proteomes" id="UP000466730"/>
    </source>
</evidence>
<accession>A0A844B5C5</accession>
<dbReference type="AlphaFoldDB" id="A0A844B5C5"/>
<dbReference type="OrthoDB" id="195732at2"/>
<keyword evidence="1" id="KW-0732">Signal</keyword>
<dbReference type="Proteomes" id="UP000466730">
    <property type="component" value="Unassembled WGS sequence"/>
</dbReference>
<protein>
    <submittedName>
        <fullName evidence="2">Uncharacterized protein</fullName>
    </submittedName>
</protein>
<name>A0A844B5C5_9RHOB</name>
<sequence>MVRSITRLTAVLAIVTATGTHAGEFDAQLTAYLDSNVRAWATAPIIIDAIKAQNAHTSGYDQARIDELDLAWRAQVGQADSPLIAPMLASPVSEYLREQSAASGGQVTEIILMDAQGLNVAVSEVTSDYWQGDEEKHSHTYGMGPDAIHFGEIEFDESTQRYQVQISFTINDPETGTPIGAMTVGVDGEAFM</sequence>
<evidence type="ECO:0000313" key="2">
    <source>
        <dbReference type="EMBL" id="MRH19564.1"/>
    </source>
</evidence>
<reference evidence="2 3" key="1">
    <citation type="submission" date="2019-11" db="EMBL/GenBank/DDBJ databases">
        <title>Draft Whole-Genome sequence of the marine photosynthetic bacterium Rhodovulum strictum DSM 11289.</title>
        <authorList>
            <person name="Kyndt J.A."/>
            <person name="Meyer T.E."/>
        </authorList>
    </citation>
    <scope>NUCLEOTIDE SEQUENCE [LARGE SCALE GENOMIC DNA]</scope>
    <source>
        <strain evidence="2 3">DSM 11289</strain>
    </source>
</reference>
<organism evidence="2 3">
    <name type="scientific">Rhodovulum strictum</name>
    <dbReference type="NCBI Taxonomy" id="58314"/>
    <lineage>
        <taxon>Bacteria</taxon>
        <taxon>Pseudomonadati</taxon>
        <taxon>Pseudomonadota</taxon>
        <taxon>Alphaproteobacteria</taxon>
        <taxon>Rhodobacterales</taxon>
        <taxon>Paracoccaceae</taxon>
        <taxon>Rhodovulum</taxon>
    </lineage>
</organism>
<proteinExistence type="predicted"/>
<dbReference type="EMBL" id="WJPO01000001">
    <property type="protein sequence ID" value="MRH19564.1"/>
    <property type="molecule type" value="Genomic_DNA"/>
</dbReference>
<evidence type="ECO:0000256" key="1">
    <source>
        <dbReference type="SAM" id="SignalP"/>
    </source>
</evidence>
<feature type="chain" id="PRO_5032424438" evidence="1">
    <location>
        <begin position="23"/>
        <end position="192"/>
    </location>
</feature>
<dbReference type="RefSeq" id="WP_153746874.1">
    <property type="nucleotide sequence ID" value="NZ_BAAADI010000002.1"/>
</dbReference>
<feature type="signal peptide" evidence="1">
    <location>
        <begin position="1"/>
        <end position="22"/>
    </location>
</feature>